<dbReference type="InterPro" id="IPR005545">
    <property type="entry name" value="YCII"/>
</dbReference>
<gene>
    <name evidence="3" type="ORF">EV186_106326</name>
</gene>
<dbReference type="InterPro" id="IPR011008">
    <property type="entry name" value="Dimeric_a/b-barrel"/>
</dbReference>
<protein>
    <recommendedName>
        <fullName evidence="2">YCII-related domain-containing protein</fullName>
    </recommendedName>
</protein>
<reference evidence="3 4" key="1">
    <citation type="submission" date="2019-03" db="EMBL/GenBank/DDBJ databases">
        <title>Genomic Encyclopedia of Type Strains, Phase IV (KMG-IV): sequencing the most valuable type-strain genomes for metagenomic binning, comparative biology and taxonomic classification.</title>
        <authorList>
            <person name="Goeker M."/>
        </authorList>
    </citation>
    <scope>NUCLEOTIDE SEQUENCE [LARGE SCALE GENOMIC DNA]</scope>
    <source>
        <strain evidence="3 4">DSM 45361</strain>
    </source>
</reference>
<accession>A0A4R6S2X0</accession>
<comment type="similarity">
    <text evidence="1">Belongs to the YciI family.</text>
</comment>
<comment type="caution">
    <text evidence="3">The sequence shown here is derived from an EMBL/GenBank/DDBJ whole genome shotgun (WGS) entry which is preliminary data.</text>
</comment>
<evidence type="ECO:0000313" key="3">
    <source>
        <dbReference type="EMBL" id="TDP93932.1"/>
    </source>
</evidence>
<proteinExistence type="inferred from homology"/>
<dbReference type="Pfam" id="PF03795">
    <property type="entry name" value="YCII"/>
    <property type="match status" value="1"/>
</dbReference>
<organism evidence="3 4">
    <name type="scientific">Labedaea rhizosphaerae</name>
    <dbReference type="NCBI Taxonomy" id="598644"/>
    <lineage>
        <taxon>Bacteria</taxon>
        <taxon>Bacillati</taxon>
        <taxon>Actinomycetota</taxon>
        <taxon>Actinomycetes</taxon>
        <taxon>Pseudonocardiales</taxon>
        <taxon>Pseudonocardiaceae</taxon>
        <taxon>Labedaea</taxon>
    </lineage>
</organism>
<dbReference type="Gene3D" id="3.30.70.1060">
    <property type="entry name" value="Dimeric alpha+beta barrel"/>
    <property type="match status" value="1"/>
</dbReference>
<dbReference type="PANTHER" id="PTHR35174:SF3">
    <property type="entry name" value="BLL7171 PROTEIN"/>
    <property type="match status" value="1"/>
</dbReference>
<evidence type="ECO:0000259" key="2">
    <source>
        <dbReference type="Pfam" id="PF03795"/>
    </source>
</evidence>
<dbReference type="OrthoDB" id="668782at2"/>
<name>A0A4R6S2X0_LABRH</name>
<evidence type="ECO:0000313" key="4">
    <source>
        <dbReference type="Proteomes" id="UP000295444"/>
    </source>
</evidence>
<dbReference type="AlphaFoldDB" id="A0A4R6S2X0"/>
<sequence length="123" mass="13906">MKYLILIHSNPKSRAVWETMTDEQRMEFGRGHMRCTEDLAASGELVVSEGLPGPEASKWVTVRDGQTIATDRPFAEVKEYVAGFYLVECESIERAVDHAAKMPDAQYNEVEVRPVLDMSAWDL</sequence>
<evidence type="ECO:0000256" key="1">
    <source>
        <dbReference type="ARBA" id="ARBA00007689"/>
    </source>
</evidence>
<keyword evidence="4" id="KW-1185">Reference proteome</keyword>
<feature type="domain" description="YCII-related" evidence="2">
    <location>
        <begin position="1"/>
        <end position="118"/>
    </location>
</feature>
<dbReference type="EMBL" id="SNXZ01000006">
    <property type="protein sequence ID" value="TDP93932.1"/>
    <property type="molecule type" value="Genomic_DNA"/>
</dbReference>
<dbReference type="RefSeq" id="WP_133852919.1">
    <property type="nucleotide sequence ID" value="NZ_SNXZ01000006.1"/>
</dbReference>
<dbReference type="Proteomes" id="UP000295444">
    <property type="component" value="Unassembled WGS sequence"/>
</dbReference>
<dbReference type="PANTHER" id="PTHR35174">
    <property type="entry name" value="BLL7171 PROTEIN-RELATED"/>
    <property type="match status" value="1"/>
</dbReference>
<dbReference type="SUPFAM" id="SSF54909">
    <property type="entry name" value="Dimeric alpha+beta barrel"/>
    <property type="match status" value="1"/>
</dbReference>